<evidence type="ECO:0000256" key="1">
    <source>
        <dbReference type="SAM" id="Coils"/>
    </source>
</evidence>
<dbReference type="EMBL" id="QMEB01000106">
    <property type="protein sequence ID" value="NMG20628.1"/>
    <property type="molecule type" value="Genomic_DNA"/>
</dbReference>
<dbReference type="RefSeq" id="WP_169155893.1">
    <property type="nucleotide sequence ID" value="NZ_CAWPJE010000092.1"/>
</dbReference>
<reference evidence="3 4" key="1">
    <citation type="submission" date="2018-06" db="EMBL/GenBank/DDBJ databases">
        <title>Comparative genomics of Brasilonema spp. strains.</title>
        <authorList>
            <person name="Alvarenga D.O."/>
            <person name="Fiore M.F."/>
            <person name="Varani A.M."/>
        </authorList>
    </citation>
    <scope>NUCLEOTIDE SEQUENCE [LARGE SCALE GENOMIC DNA]</scope>
    <source>
        <strain evidence="3 4">SPC951</strain>
    </source>
</reference>
<evidence type="ECO:0000313" key="4">
    <source>
        <dbReference type="Proteomes" id="UP000718564"/>
    </source>
</evidence>
<feature type="coiled-coil region" evidence="1">
    <location>
        <begin position="25"/>
        <end position="91"/>
    </location>
</feature>
<evidence type="ECO:0000313" key="3">
    <source>
        <dbReference type="EMBL" id="NMG20628.1"/>
    </source>
</evidence>
<evidence type="ECO:0008006" key="5">
    <source>
        <dbReference type="Google" id="ProtNLM"/>
    </source>
</evidence>
<keyword evidence="4" id="KW-1185">Reference proteome</keyword>
<keyword evidence="1" id="KW-0175">Coiled coil</keyword>
<evidence type="ECO:0000256" key="2">
    <source>
        <dbReference type="SAM" id="MobiDB-lite"/>
    </source>
</evidence>
<name>A0ABX1P9H3_9CYAN</name>
<comment type="caution">
    <text evidence="3">The sequence shown here is derived from an EMBL/GenBank/DDBJ whole genome shotgun (WGS) entry which is preliminary data.</text>
</comment>
<accession>A0ABX1P9H3</accession>
<protein>
    <recommendedName>
        <fullName evidence="5">DUF2203 domain-containing protein</fullName>
    </recommendedName>
</protein>
<feature type="region of interest" description="Disordered" evidence="2">
    <location>
        <begin position="1"/>
        <end position="20"/>
    </location>
</feature>
<sequence>MKPPKQSSGPPFGKENQDPEFEQELLKVERALVALKERYNQVQADKASQKELQQRLGRLRHSKLPNVKAELKQIQQQLEELELNLESQLFSWDSVKEPFWQAVRFGGLGVIIGWLLKSVAG</sequence>
<gene>
    <name evidence="3" type="ORF">DP116_14645</name>
</gene>
<organism evidence="3 4">
    <name type="scientific">Brasilonema bromeliae SPC951</name>
    <dbReference type="NCBI Taxonomy" id="385972"/>
    <lineage>
        <taxon>Bacteria</taxon>
        <taxon>Bacillati</taxon>
        <taxon>Cyanobacteriota</taxon>
        <taxon>Cyanophyceae</taxon>
        <taxon>Nostocales</taxon>
        <taxon>Scytonemataceae</taxon>
        <taxon>Brasilonema</taxon>
        <taxon>Bromeliae group (in: Brasilonema)</taxon>
    </lineage>
</organism>
<dbReference type="Proteomes" id="UP000718564">
    <property type="component" value="Unassembled WGS sequence"/>
</dbReference>
<proteinExistence type="predicted"/>